<accession>A0A840GED3</accession>
<evidence type="ECO:0008006" key="4">
    <source>
        <dbReference type="Google" id="ProtNLM"/>
    </source>
</evidence>
<dbReference type="Pfam" id="PF16068">
    <property type="entry name" value="DUF4810"/>
    <property type="match status" value="1"/>
</dbReference>
<dbReference type="RefSeq" id="WP_153114639.1">
    <property type="nucleotide sequence ID" value="NZ_JACIGE010000002.1"/>
</dbReference>
<dbReference type="AlphaFoldDB" id="A0A840GED3"/>
<feature type="signal peptide" evidence="1">
    <location>
        <begin position="1"/>
        <end position="30"/>
    </location>
</feature>
<gene>
    <name evidence="2" type="ORF">GGD90_000936</name>
</gene>
<dbReference type="PIRSF" id="PIRSF020555">
    <property type="entry name" value="UCP020555"/>
    <property type="match status" value="1"/>
</dbReference>
<evidence type="ECO:0000256" key="1">
    <source>
        <dbReference type="SAM" id="SignalP"/>
    </source>
</evidence>
<feature type="chain" id="PRO_5032665437" description="DUF4810 domain-containing protein" evidence="1">
    <location>
        <begin position="31"/>
        <end position="121"/>
    </location>
</feature>
<name>A0A840GED3_RHOTE</name>
<dbReference type="Proteomes" id="UP000587070">
    <property type="component" value="Unassembled WGS sequence"/>
</dbReference>
<reference evidence="2 3" key="1">
    <citation type="submission" date="2020-08" db="EMBL/GenBank/DDBJ databases">
        <title>Genome sequencing of Purple Non-Sulfur Bacteria from various extreme environments.</title>
        <authorList>
            <person name="Mayer M."/>
        </authorList>
    </citation>
    <scope>NUCLEOTIDE SEQUENCE [LARGE SCALE GENOMIC DNA]</scope>
    <source>
        <strain evidence="2 3">2761</strain>
    </source>
</reference>
<protein>
    <recommendedName>
        <fullName evidence="4">DUF4810 domain-containing protein</fullName>
    </recommendedName>
</protein>
<evidence type="ECO:0000313" key="2">
    <source>
        <dbReference type="EMBL" id="MBB4246579.1"/>
    </source>
</evidence>
<dbReference type="PROSITE" id="PS51257">
    <property type="entry name" value="PROKAR_LIPOPROTEIN"/>
    <property type="match status" value="1"/>
</dbReference>
<keyword evidence="3" id="KW-1185">Reference proteome</keyword>
<comment type="caution">
    <text evidence="2">The sequence shown here is derived from an EMBL/GenBank/DDBJ whole genome shotgun (WGS) entry which is preliminary data.</text>
</comment>
<organism evidence="2 3">
    <name type="scientific">Rhodocyclus tenuis</name>
    <name type="common">Rhodospirillum tenue</name>
    <dbReference type="NCBI Taxonomy" id="1066"/>
    <lineage>
        <taxon>Bacteria</taxon>
        <taxon>Pseudomonadati</taxon>
        <taxon>Pseudomonadota</taxon>
        <taxon>Betaproteobacteria</taxon>
        <taxon>Rhodocyclales</taxon>
        <taxon>Rhodocyclaceae</taxon>
        <taxon>Rhodocyclus</taxon>
    </lineage>
</organism>
<dbReference type="EMBL" id="JACIGE010000002">
    <property type="protein sequence ID" value="MBB4246579.1"/>
    <property type="molecule type" value="Genomic_DNA"/>
</dbReference>
<keyword evidence="1" id="KW-0732">Signal</keyword>
<dbReference type="InterPro" id="IPR014508">
    <property type="entry name" value="UCP020555_TPR-like"/>
</dbReference>
<dbReference type="OrthoDB" id="9800218at2"/>
<evidence type="ECO:0000313" key="3">
    <source>
        <dbReference type="Proteomes" id="UP000587070"/>
    </source>
</evidence>
<proteinExistence type="predicted"/>
<sequence>MSQRHSMRGLMLLAGLAVATLSGCATRSQALYHWGDFEAQQYSYFKGDKGPEDGIQSLEKIREEAKAKGKPVPPGMQAHLGLLYGQTGRTDLLEQNLQGERQQFPESAAYVDFLLKPKKPE</sequence>